<dbReference type="Gene3D" id="3.40.50.300">
    <property type="entry name" value="P-loop containing nucleotide triphosphate hydrolases"/>
    <property type="match status" value="1"/>
</dbReference>
<keyword evidence="5" id="KW-1278">Translocase</keyword>
<keyword evidence="1" id="KW-0813">Transport</keyword>
<gene>
    <name evidence="9" type="ORF">ACFODW_02210</name>
</gene>
<dbReference type="EMBL" id="JBHRRZ010000003">
    <property type="protein sequence ID" value="MFC2947180.1"/>
    <property type="molecule type" value="Genomic_DNA"/>
</dbReference>
<dbReference type="Pfam" id="PF00005">
    <property type="entry name" value="ABC_tran"/>
    <property type="match status" value="1"/>
</dbReference>
<keyword evidence="4 9" id="KW-0067">ATP-binding</keyword>
<dbReference type="CDD" id="cd03258">
    <property type="entry name" value="ABC_MetN_methionine_transporter"/>
    <property type="match status" value="1"/>
</dbReference>
<evidence type="ECO:0000256" key="1">
    <source>
        <dbReference type="ARBA" id="ARBA00022448"/>
    </source>
</evidence>
<evidence type="ECO:0000259" key="8">
    <source>
        <dbReference type="PROSITE" id="PS50893"/>
    </source>
</evidence>
<dbReference type="PANTHER" id="PTHR43166">
    <property type="entry name" value="AMINO ACID IMPORT ATP-BINDING PROTEIN"/>
    <property type="match status" value="1"/>
</dbReference>
<comment type="caution">
    <text evidence="9">The sequence shown here is derived from an EMBL/GenBank/DDBJ whole genome shotgun (WGS) entry which is preliminary data.</text>
</comment>
<dbReference type="InterPro" id="IPR003593">
    <property type="entry name" value="AAA+_ATPase"/>
</dbReference>
<organism evidence="9 10">
    <name type="scientific">Virgibacillus sediminis</name>
    <dbReference type="NCBI Taxonomy" id="202260"/>
    <lineage>
        <taxon>Bacteria</taxon>
        <taxon>Bacillati</taxon>
        <taxon>Bacillota</taxon>
        <taxon>Bacilli</taxon>
        <taxon>Bacillales</taxon>
        <taxon>Bacillaceae</taxon>
        <taxon>Virgibacillus</taxon>
    </lineage>
</organism>
<evidence type="ECO:0000256" key="3">
    <source>
        <dbReference type="ARBA" id="ARBA00022741"/>
    </source>
</evidence>
<keyword evidence="10" id="KW-1185">Reference proteome</keyword>
<keyword evidence="3" id="KW-0547">Nucleotide-binding</keyword>
<evidence type="ECO:0000256" key="4">
    <source>
        <dbReference type="ARBA" id="ARBA00022840"/>
    </source>
</evidence>
<dbReference type="InterPro" id="IPR018449">
    <property type="entry name" value="NIL_domain"/>
</dbReference>
<proteinExistence type="predicted"/>
<sequence length="343" mass="38268">MISIENLSKYFKTDKQDITAVDDLSLTINEGDIFGVIGYSGAGKSTFVRLLNRLEEPSEGKIVIDDREITTLNSKQLRVARQDIGMIFQHFNLLWSRTVKDNIAFPLEIAGVPKKDRETRVEELIGLVGLTGRENAYPSQLSGGQKQRVGIARALANQPKVLLCDEATSALDPETTNAILDLLVDINKKFGLTIILITHEMHVIRKICKQVAVMEKGKVVEQGDVLELFSRPEKPVTKKFVEQVMGNQQEEDSMAQLLQRSEEGNIIRLHFVGETTNQALISQLAKRFDVDINILQGKITQTQGGAYGTLYVQINGEEEEIQKAVSFVLEQTSVEVEVIRDDG</sequence>
<evidence type="ECO:0000256" key="7">
    <source>
        <dbReference type="ARBA" id="ARBA00023136"/>
    </source>
</evidence>
<dbReference type="GO" id="GO:0005524">
    <property type="term" value="F:ATP binding"/>
    <property type="evidence" value="ECO:0007669"/>
    <property type="project" value="UniProtKB-KW"/>
</dbReference>
<keyword evidence="7" id="KW-0472">Membrane</keyword>
<dbReference type="InterPro" id="IPR041701">
    <property type="entry name" value="MetN_ABC"/>
</dbReference>
<evidence type="ECO:0000313" key="10">
    <source>
        <dbReference type="Proteomes" id="UP001595387"/>
    </source>
</evidence>
<evidence type="ECO:0000256" key="5">
    <source>
        <dbReference type="ARBA" id="ARBA00022967"/>
    </source>
</evidence>
<evidence type="ECO:0000256" key="2">
    <source>
        <dbReference type="ARBA" id="ARBA00022475"/>
    </source>
</evidence>
<dbReference type="RefSeq" id="WP_390302293.1">
    <property type="nucleotide sequence ID" value="NZ_JBHRRZ010000003.1"/>
</dbReference>
<dbReference type="Proteomes" id="UP001595387">
    <property type="component" value="Unassembled WGS sequence"/>
</dbReference>
<dbReference type="InterPro" id="IPR050086">
    <property type="entry name" value="MetN_ABC_transporter-like"/>
</dbReference>
<dbReference type="InterPro" id="IPR027417">
    <property type="entry name" value="P-loop_NTPase"/>
</dbReference>
<dbReference type="InterPro" id="IPR003439">
    <property type="entry name" value="ABC_transporter-like_ATP-bd"/>
</dbReference>
<dbReference type="SUPFAM" id="SSF55021">
    <property type="entry name" value="ACT-like"/>
    <property type="match status" value="1"/>
</dbReference>
<reference evidence="10" key="1">
    <citation type="journal article" date="2019" name="Int. J. Syst. Evol. Microbiol.">
        <title>The Global Catalogue of Microorganisms (GCM) 10K type strain sequencing project: providing services to taxonomists for standard genome sequencing and annotation.</title>
        <authorList>
            <consortium name="The Broad Institute Genomics Platform"/>
            <consortium name="The Broad Institute Genome Sequencing Center for Infectious Disease"/>
            <person name="Wu L."/>
            <person name="Ma J."/>
        </authorList>
    </citation>
    <scope>NUCLEOTIDE SEQUENCE [LARGE SCALE GENOMIC DNA]</scope>
    <source>
        <strain evidence="10">KCTC 13193</strain>
    </source>
</reference>
<feature type="domain" description="ABC transporter" evidence="8">
    <location>
        <begin position="2"/>
        <end position="241"/>
    </location>
</feature>
<keyword evidence="6" id="KW-0029">Amino-acid transport</keyword>
<name>A0ABV7A2U4_9BACI</name>
<evidence type="ECO:0000313" key="9">
    <source>
        <dbReference type="EMBL" id="MFC2947180.1"/>
    </source>
</evidence>
<dbReference type="SMART" id="SM00382">
    <property type="entry name" value="AAA"/>
    <property type="match status" value="1"/>
</dbReference>
<dbReference type="PANTHER" id="PTHR43166:SF36">
    <property type="entry name" value="METHIONINE IMPORT ATP-BINDING PROTEIN METN 2"/>
    <property type="match status" value="1"/>
</dbReference>
<dbReference type="SUPFAM" id="SSF52540">
    <property type="entry name" value="P-loop containing nucleoside triphosphate hydrolases"/>
    <property type="match status" value="1"/>
</dbReference>
<dbReference type="PROSITE" id="PS50893">
    <property type="entry name" value="ABC_TRANSPORTER_2"/>
    <property type="match status" value="1"/>
</dbReference>
<dbReference type="InterPro" id="IPR017871">
    <property type="entry name" value="ABC_transporter-like_CS"/>
</dbReference>
<dbReference type="InterPro" id="IPR045865">
    <property type="entry name" value="ACT-like_dom_sf"/>
</dbReference>
<protein>
    <submittedName>
        <fullName evidence="9">Methionine ABC transporter ATP-binding protein</fullName>
    </submittedName>
</protein>
<dbReference type="PROSITE" id="PS00211">
    <property type="entry name" value="ABC_TRANSPORTER_1"/>
    <property type="match status" value="1"/>
</dbReference>
<dbReference type="Gene3D" id="3.30.70.260">
    <property type="match status" value="1"/>
</dbReference>
<dbReference type="Pfam" id="PF09383">
    <property type="entry name" value="NIL"/>
    <property type="match status" value="1"/>
</dbReference>
<accession>A0ABV7A2U4</accession>
<dbReference type="SMART" id="SM00930">
    <property type="entry name" value="NIL"/>
    <property type="match status" value="1"/>
</dbReference>
<keyword evidence="2" id="KW-1003">Cell membrane</keyword>
<evidence type="ECO:0000256" key="6">
    <source>
        <dbReference type="ARBA" id="ARBA00022970"/>
    </source>
</evidence>